<reference evidence="1 2" key="1">
    <citation type="submission" date="2018-03" db="EMBL/GenBank/DDBJ databases">
        <title>Genomic Encyclopedia of Type Strains, Phase III (KMG-III): the genomes of soil and plant-associated and newly described type strains.</title>
        <authorList>
            <person name="Whitman W."/>
        </authorList>
    </citation>
    <scope>NUCLEOTIDE SEQUENCE [LARGE SCALE GENOMIC DNA]</scope>
    <source>
        <strain evidence="1 2">CGMCC 1.12700</strain>
    </source>
</reference>
<dbReference type="InterPro" id="IPR058238">
    <property type="entry name" value="Lant_leader_dom"/>
</dbReference>
<comment type="caution">
    <text evidence="1">The sequence shown here is derived from an EMBL/GenBank/DDBJ whole genome shotgun (WGS) entry which is preliminary data.</text>
</comment>
<dbReference type="EMBL" id="PYGD01000013">
    <property type="protein sequence ID" value="PSK89121.1"/>
    <property type="molecule type" value="Genomic_DNA"/>
</dbReference>
<organism evidence="1 2">
    <name type="scientific">Taibaiella chishuiensis</name>
    <dbReference type="NCBI Taxonomy" id="1434707"/>
    <lineage>
        <taxon>Bacteria</taxon>
        <taxon>Pseudomonadati</taxon>
        <taxon>Bacteroidota</taxon>
        <taxon>Chitinophagia</taxon>
        <taxon>Chitinophagales</taxon>
        <taxon>Chitinophagaceae</taxon>
        <taxon>Taibaiella</taxon>
    </lineage>
</organism>
<accession>A0A2P8CVY0</accession>
<sequence>MKKTTLKTGRLNLKKMTIATLNKEQQDHVMGGIQVQPTTTVLPTRQVACITNSVACPHTRTAGCVQPTTTVQPSFVC</sequence>
<dbReference type="Proteomes" id="UP000240572">
    <property type="component" value="Unassembled WGS sequence"/>
</dbReference>
<gene>
    <name evidence="1" type="ORF">B0I18_113133</name>
</gene>
<name>A0A2P8CVY0_9BACT</name>
<proteinExistence type="predicted"/>
<protein>
    <recommendedName>
        <fullName evidence="3">Natural product</fullName>
    </recommendedName>
</protein>
<dbReference type="NCBIfam" id="NF038153">
    <property type="entry name" value="lant_leader_L1a"/>
    <property type="match status" value="1"/>
</dbReference>
<evidence type="ECO:0000313" key="2">
    <source>
        <dbReference type="Proteomes" id="UP000240572"/>
    </source>
</evidence>
<evidence type="ECO:0008006" key="3">
    <source>
        <dbReference type="Google" id="ProtNLM"/>
    </source>
</evidence>
<dbReference type="AlphaFoldDB" id="A0A2P8CVY0"/>
<evidence type="ECO:0000313" key="1">
    <source>
        <dbReference type="EMBL" id="PSK89121.1"/>
    </source>
</evidence>
<keyword evidence="2" id="KW-1185">Reference proteome</keyword>
<dbReference type="RefSeq" id="WP_106525142.1">
    <property type="nucleotide sequence ID" value="NZ_PYGD01000013.1"/>
</dbReference>